<evidence type="ECO:0000313" key="3">
    <source>
        <dbReference type="Proteomes" id="UP001054945"/>
    </source>
</evidence>
<dbReference type="AlphaFoldDB" id="A0AAV4XAE1"/>
<feature type="region of interest" description="Disordered" evidence="1">
    <location>
        <begin position="90"/>
        <end position="118"/>
    </location>
</feature>
<comment type="caution">
    <text evidence="2">The sequence shown here is derived from an EMBL/GenBank/DDBJ whole genome shotgun (WGS) entry which is preliminary data.</text>
</comment>
<dbReference type="Proteomes" id="UP001054945">
    <property type="component" value="Unassembled WGS sequence"/>
</dbReference>
<evidence type="ECO:0000256" key="1">
    <source>
        <dbReference type="SAM" id="MobiDB-lite"/>
    </source>
</evidence>
<sequence length="118" mass="12861">MQVSWNEWLRESGVRNAGFGNRVNGALTGPFLGILFEKGSSRCEKGGQRTVPFCPPQTHRTAKLWNPSGESPIVRPSLWLKPLQYSAGGRRVPHGGEGPIWAEGERRGRSSLAMGSCA</sequence>
<gene>
    <name evidence="2" type="ORF">CEXT_651861</name>
</gene>
<reference evidence="2 3" key="1">
    <citation type="submission" date="2021-06" db="EMBL/GenBank/DDBJ databases">
        <title>Caerostris extrusa draft genome.</title>
        <authorList>
            <person name="Kono N."/>
            <person name="Arakawa K."/>
        </authorList>
    </citation>
    <scope>NUCLEOTIDE SEQUENCE [LARGE SCALE GENOMIC DNA]</scope>
</reference>
<accession>A0AAV4XAE1</accession>
<name>A0AAV4XAE1_CAEEX</name>
<protein>
    <submittedName>
        <fullName evidence="2">Uncharacterized protein</fullName>
    </submittedName>
</protein>
<dbReference type="EMBL" id="BPLR01017349">
    <property type="protein sequence ID" value="GIY90798.1"/>
    <property type="molecule type" value="Genomic_DNA"/>
</dbReference>
<evidence type="ECO:0000313" key="2">
    <source>
        <dbReference type="EMBL" id="GIY90798.1"/>
    </source>
</evidence>
<keyword evidence="3" id="KW-1185">Reference proteome</keyword>
<proteinExistence type="predicted"/>
<organism evidence="2 3">
    <name type="scientific">Caerostris extrusa</name>
    <name type="common">Bark spider</name>
    <name type="synonym">Caerostris bankana</name>
    <dbReference type="NCBI Taxonomy" id="172846"/>
    <lineage>
        <taxon>Eukaryota</taxon>
        <taxon>Metazoa</taxon>
        <taxon>Ecdysozoa</taxon>
        <taxon>Arthropoda</taxon>
        <taxon>Chelicerata</taxon>
        <taxon>Arachnida</taxon>
        <taxon>Araneae</taxon>
        <taxon>Araneomorphae</taxon>
        <taxon>Entelegynae</taxon>
        <taxon>Araneoidea</taxon>
        <taxon>Araneidae</taxon>
        <taxon>Caerostris</taxon>
    </lineage>
</organism>